<feature type="region of interest" description="Disordered" evidence="1">
    <location>
        <begin position="87"/>
        <end position="110"/>
    </location>
</feature>
<dbReference type="AlphaFoldDB" id="A0A183TKH6"/>
<reference evidence="5" key="1">
    <citation type="submission" date="2016-06" db="UniProtKB">
        <authorList>
            <consortium name="WormBaseParasite"/>
        </authorList>
    </citation>
    <scope>IDENTIFICATION</scope>
</reference>
<dbReference type="Proteomes" id="UP000275846">
    <property type="component" value="Unassembled WGS sequence"/>
</dbReference>
<evidence type="ECO:0000313" key="4">
    <source>
        <dbReference type="Proteomes" id="UP000275846"/>
    </source>
</evidence>
<gene>
    <name evidence="3" type="ORF">SSLN_LOCUS16974</name>
</gene>
<feature type="compositionally biased region" description="Basic and acidic residues" evidence="1">
    <location>
        <begin position="99"/>
        <end position="110"/>
    </location>
</feature>
<keyword evidence="2" id="KW-1133">Transmembrane helix</keyword>
<evidence type="ECO:0000313" key="5">
    <source>
        <dbReference type="WBParaSite" id="SSLN_0001762301-mRNA-1"/>
    </source>
</evidence>
<sequence length="110" mass="12695">MILFEGEPLLFTLFGFTVLGFLIGGCMWGAGQDNGERPRLLAGISVFFFGTSCGVCFILLFVYKRIKKSQMQKRDLEEMMRLQKEFAENEGFEDEEEKNDARIADEDRNY</sequence>
<dbReference type="EMBL" id="UYSU01041777">
    <property type="protein sequence ID" value="VDM03360.1"/>
    <property type="molecule type" value="Genomic_DNA"/>
</dbReference>
<name>A0A183TKH6_SCHSO</name>
<accession>A0A183TKH6</accession>
<keyword evidence="2" id="KW-0472">Membrane</keyword>
<evidence type="ECO:0000256" key="1">
    <source>
        <dbReference type="SAM" id="MobiDB-lite"/>
    </source>
</evidence>
<proteinExistence type="predicted"/>
<keyword evidence="2" id="KW-0812">Transmembrane</keyword>
<reference evidence="3 4" key="2">
    <citation type="submission" date="2018-11" db="EMBL/GenBank/DDBJ databases">
        <authorList>
            <consortium name="Pathogen Informatics"/>
        </authorList>
    </citation>
    <scope>NUCLEOTIDE SEQUENCE [LARGE SCALE GENOMIC DNA]</scope>
    <source>
        <strain evidence="3 4">NST_G2</strain>
    </source>
</reference>
<dbReference type="OrthoDB" id="6265634at2759"/>
<keyword evidence="4" id="KW-1185">Reference proteome</keyword>
<organism evidence="5">
    <name type="scientific">Schistocephalus solidus</name>
    <name type="common">Tapeworm</name>
    <dbReference type="NCBI Taxonomy" id="70667"/>
    <lineage>
        <taxon>Eukaryota</taxon>
        <taxon>Metazoa</taxon>
        <taxon>Spiralia</taxon>
        <taxon>Lophotrochozoa</taxon>
        <taxon>Platyhelminthes</taxon>
        <taxon>Cestoda</taxon>
        <taxon>Eucestoda</taxon>
        <taxon>Diphyllobothriidea</taxon>
        <taxon>Diphyllobothriidae</taxon>
        <taxon>Schistocephalus</taxon>
    </lineage>
</organism>
<dbReference type="WBParaSite" id="SSLN_0001762301-mRNA-1">
    <property type="protein sequence ID" value="SSLN_0001762301-mRNA-1"/>
    <property type="gene ID" value="SSLN_0001762301"/>
</dbReference>
<feature type="transmembrane region" description="Helical" evidence="2">
    <location>
        <begin position="42"/>
        <end position="63"/>
    </location>
</feature>
<protein>
    <submittedName>
        <fullName evidence="5">DUF4229 domain-containing protein</fullName>
    </submittedName>
</protein>
<evidence type="ECO:0000256" key="2">
    <source>
        <dbReference type="SAM" id="Phobius"/>
    </source>
</evidence>
<evidence type="ECO:0000313" key="3">
    <source>
        <dbReference type="EMBL" id="VDM03360.1"/>
    </source>
</evidence>
<feature type="compositionally biased region" description="Acidic residues" evidence="1">
    <location>
        <begin position="88"/>
        <end position="98"/>
    </location>
</feature>
<feature type="transmembrane region" description="Helical" evidence="2">
    <location>
        <begin position="9"/>
        <end position="30"/>
    </location>
</feature>